<name>A0ABD2Q8F9_9PLAT</name>
<comment type="caution">
    <text evidence="1">The sequence shown here is derived from an EMBL/GenBank/DDBJ whole genome shotgun (WGS) entry which is preliminary data.</text>
</comment>
<dbReference type="PANTHER" id="PTHR47018">
    <property type="entry name" value="CXC DOMAIN-CONTAINING PROTEIN-RELATED"/>
    <property type="match status" value="1"/>
</dbReference>
<organism evidence="1 2">
    <name type="scientific">Cichlidogyrus casuarinus</name>
    <dbReference type="NCBI Taxonomy" id="1844966"/>
    <lineage>
        <taxon>Eukaryota</taxon>
        <taxon>Metazoa</taxon>
        <taxon>Spiralia</taxon>
        <taxon>Lophotrochozoa</taxon>
        <taxon>Platyhelminthes</taxon>
        <taxon>Monogenea</taxon>
        <taxon>Monopisthocotylea</taxon>
        <taxon>Dactylogyridea</taxon>
        <taxon>Ancyrocephalidae</taxon>
        <taxon>Cichlidogyrus</taxon>
    </lineage>
</organism>
<dbReference type="PANTHER" id="PTHR47018:SF3">
    <property type="entry name" value="MYCBP-ASSOCIATED PROTEIN"/>
    <property type="match status" value="1"/>
</dbReference>
<evidence type="ECO:0000313" key="2">
    <source>
        <dbReference type="Proteomes" id="UP001626550"/>
    </source>
</evidence>
<keyword evidence="2" id="KW-1185">Reference proteome</keyword>
<evidence type="ECO:0000313" key="1">
    <source>
        <dbReference type="EMBL" id="KAL3314526.1"/>
    </source>
</evidence>
<sequence length="522" mass="59694">MLNLVFQTPSGVRFDELFEIYKTSLDNASFLRSRKYILEKFTKKFCVERPILVKADERLIIFKLRATENMEFDIPSIFKGLAQDQKVDFLRKISTGLWKVFKTAPNDERLNLMEDLVKCLLTGSSSGCSLTRQAVYARLAAESAYSFLTTSATTDSSYARYDRSRENRQVKWKALTSWANSRSKDEIIDLHRQGQCINYNRLMQVLSDLMDKINESILQWGIYIPLSLRRGIPVVLHLDNFDIAKFHGTCVLSIQRAPKEGELRVPIGHDFIRSWLADIDYDIEFPSTSNLPMITNPFDEDGEDLVETSISLLNESLERSVTELKIEAVPLEPSLKDIRLPGFCPHFKSLRSTVDEWVTAFQERPISMIKFLSQNHDLIIPERSLVAIHPLSMQKPDLKICLESLQMACRIRDKCCPQMPLLVGGDQPIFAMLQKIIWAHPSEFPNTIPCMGLLHHQFALNRCIADFAKHSGLFELFNEARIIGSGQLNQLGDGKGHVVFVRNIFLALFAALETHLRSVHQR</sequence>
<protein>
    <submittedName>
        <fullName evidence="1">Uncharacterized protein</fullName>
    </submittedName>
</protein>
<reference evidence="1 2" key="1">
    <citation type="submission" date="2024-11" db="EMBL/GenBank/DDBJ databases">
        <title>Adaptive evolution of stress response genes in parasites aligns with host niche diversity.</title>
        <authorList>
            <person name="Hahn C."/>
            <person name="Resl P."/>
        </authorList>
    </citation>
    <scope>NUCLEOTIDE SEQUENCE [LARGE SCALE GENOMIC DNA]</scope>
    <source>
        <strain evidence="1">EGGRZ-B1_66</strain>
        <tissue evidence="1">Body</tissue>
    </source>
</reference>
<gene>
    <name evidence="1" type="ORF">Ciccas_006856</name>
</gene>
<accession>A0ABD2Q8F9</accession>
<dbReference type="AlphaFoldDB" id="A0ABD2Q8F9"/>
<dbReference type="EMBL" id="JBJKFK010000971">
    <property type="protein sequence ID" value="KAL3314526.1"/>
    <property type="molecule type" value="Genomic_DNA"/>
</dbReference>
<dbReference type="Proteomes" id="UP001626550">
    <property type="component" value="Unassembled WGS sequence"/>
</dbReference>
<proteinExistence type="predicted"/>